<keyword evidence="3" id="KW-1185">Reference proteome</keyword>
<feature type="region of interest" description="Disordered" evidence="1">
    <location>
        <begin position="77"/>
        <end position="98"/>
    </location>
</feature>
<evidence type="ECO:0000313" key="3">
    <source>
        <dbReference type="Proteomes" id="UP001596072"/>
    </source>
</evidence>
<protein>
    <recommendedName>
        <fullName evidence="4">Cyclase</fullName>
    </recommendedName>
</protein>
<evidence type="ECO:0008006" key="4">
    <source>
        <dbReference type="Google" id="ProtNLM"/>
    </source>
</evidence>
<organism evidence="2 3">
    <name type="scientific">Nocardioides vastitatis</name>
    <dbReference type="NCBI Taxonomy" id="2568655"/>
    <lineage>
        <taxon>Bacteria</taxon>
        <taxon>Bacillati</taxon>
        <taxon>Actinomycetota</taxon>
        <taxon>Actinomycetes</taxon>
        <taxon>Propionibacteriales</taxon>
        <taxon>Nocardioidaceae</taxon>
        <taxon>Nocardioides</taxon>
    </lineage>
</organism>
<gene>
    <name evidence="2" type="ORF">ACFPQB_03425</name>
</gene>
<comment type="caution">
    <text evidence="2">The sequence shown here is derived from an EMBL/GenBank/DDBJ whole genome shotgun (WGS) entry which is preliminary data.</text>
</comment>
<dbReference type="Proteomes" id="UP001596072">
    <property type="component" value="Unassembled WGS sequence"/>
</dbReference>
<evidence type="ECO:0000313" key="2">
    <source>
        <dbReference type="EMBL" id="MFC5727952.1"/>
    </source>
</evidence>
<proteinExistence type="predicted"/>
<reference evidence="3" key="1">
    <citation type="journal article" date="2019" name="Int. J. Syst. Evol. Microbiol.">
        <title>The Global Catalogue of Microorganisms (GCM) 10K type strain sequencing project: providing services to taxonomists for standard genome sequencing and annotation.</title>
        <authorList>
            <consortium name="The Broad Institute Genomics Platform"/>
            <consortium name="The Broad Institute Genome Sequencing Center for Infectious Disease"/>
            <person name="Wu L."/>
            <person name="Ma J."/>
        </authorList>
    </citation>
    <scope>NUCLEOTIDE SEQUENCE [LARGE SCALE GENOMIC DNA]</scope>
    <source>
        <strain evidence="3">YIM 94188</strain>
    </source>
</reference>
<evidence type="ECO:0000256" key="1">
    <source>
        <dbReference type="SAM" id="MobiDB-lite"/>
    </source>
</evidence>
<sequence>MTTTTLHIENTVHDFDSWKQVFDRFDRFRAERGVRSYRLARRTDDSHQIVIDLDFDSPDEATAFGAALEKVWQSPQSQQQLVRHEPPTTFEVVEDRTL</sequence>
<accession>A0ABW0ZCB6</accession>
<dbReference type="RefSeq" id="WP_206056440.1">
    <property type="nucleotide sequence ID" value="NZ_JBHSNS010000001.1"/>
</dbReference>
<dbReference type="EMBL" id="JBHSNS010000001">
    <property type="protein sequence ID" value="MFC5727952.1"/>
    <property type="molecule type" value="Genomic_DNA"/>
</dbReference>
<name>A0ABW0ZCB6_9ACTN</name>